<evidence type="ECO:0000256" key="3">
    <source>
        <dbReference type="ARBA" id="ARBA00022568"/>
    </source>
</evidence>
<feature type="transmembrane region" description="Helical" evidence="15">
    <location>
        <begin position="2129"/>
        <end position="2151"/>
    </location>
</feature>
<keyword evidence="2" id="KW-0813">Transport</keyword>
<evidence type="ECO:0000256" key="10">
    <source>
        <dbReference type="ARBA" id="ARBA00023170"/>
    </source>
</evidence>
<gene>
    <name evidence="17" type="ORF">MDA_GLEAN10012598</name>
</gene>
<dbReference type="InterPro" id="IPR000699">
    <property type="entry name" value="RIH_dom"/>
</dbReference>
<dbReference type="eggNOG" id="KOG3533">
    <property type="taxonomic scope" value="Eukaryota"/>
</dbReference>
<organism evidence="17 18">
    <name type="scientific">Myotis davidii</name>
    <name type="common">David's myotis</name>
    <dbReference type="NCBI Taxonomy" id="225400"/>
    <lineage>
        <taxon>Eukaryota</taxon>
        <taxon>Metazoa</taxon>
        <taxon>Chordata</taxon>
        <taxon>Craniata</taxon>
        <taxon>Vertebrata</taxon>
        <taxon>Euteleostomi</taxon>
        <taxon>Mammalia</taxon>
        <taxon>Eutheria</taxon>
        <taxon>Laurasiatheria</taxon>
        <taxon>Chiroptera</taxon>
        <taxon>Yangochiroptera</taxon>
        <taxon>Vespertilionidae</taxon>
        <taxon>Myotis</taxon>
    </lineage>
</organism>
<dbReference type="Gene3D" id="1.25.10.30">
    <property type="entry name" value="IP3 receptor type 1 binding core, RIH domain"/>
    <property type="match status" value="1"/>
</dbReference>
<dbReference type="InterPro" id="IPR035910">
    <property type="entry name" value="RyR/IP3R_RIH_dom_sf"/>
</dbReference>
<keyword evidence="12" id="KW-0407">Ion channel</keyword>
<evidence type="ECO:0000256" key="14">
    <source>
        <dbReference type="SAM" id="MobiDB-lite"/>
    </source>
</evidence>
<keyword evidence="7 15" id="KW-1133">Transmembrane helix</keyword>
<dbReference type="InterPro" id="IPR013662">
    <property type="entry name" value="RIH_assoc-dom"/>
</dbReference>
<sequence length="2421" mass="276429">MAIRNVGKEEDILNRANQLGITEHQEMNCSLDILKPWPELVDDRCVVHPEAGDLANPPKKFRDCLFKVCPMNRYSAQKQYWKAKQAKQGNHTEAALLKKLQHAAELEQKQNESENKKLLGEIVKYSNVIQSNLTVNKRLPALLEKNAMRVSLDAAGNEGSWFYIHPFWKLRSEGDNVVHHDPCRGGAGQWNSLFRFKHLATGNYLAAELNPDYRDAQNEGKNVRDGDLPTSKKKRQAGEKIMYTLVSVPHGNDIASLFELDATTLQRADCLVPRNSYVRLRHLCTNTWVTSTSIPIDTDEERPVMLKIGTCQTKEDKEAFAIVSVPLSEVRDLDFANDANKVLATTVKKLENGTITQNERRFVTKLLEDLIFFVADVLNNGQEVLDVVITKPNRERQKLMREQNILAQVFGILKAPFKEKAGEGPMLRLEDLGDQRYAPYKYMLRLCYRVLRHSQQDYRKNQEYIAKNFCVMQSQIGYDILAEDTITALLHNNRKLLEKHITAKEIETFVSLLRRNREPRFLDYLSDLCVSNTTAIPVTQELICKFMLSPGNADILIQTKLVSMQMDNPLESSILSDDIDDEEVWLYWIDSNKEPHGKAIRHLAQEAKEGTKADLEVLTYYRYQLNLFARMCLDRQYLAINQISTQLSVDLILRCMSDESLPFDLRASFCRLMLHMHVDRDPQESVVPVRYARLWTEIPTKITIHEYDSITDCSRNDMKRKFALTMEFVEEYLKEVVNQPFPFGDKEKNKLTFEVVHLARNLIYFGFYSFSELLRLTRTLLAILDIVQVPMSSYFERLSKFQDGGNNVMRTIHGVGEMMTQMVLSRGSIFPMSVPDVQPSIHPSKQGSPAEQEDVTVMDTKLKIIEILQFILSVRLDYRISYMLSIYKKEFGESNENAETSANGSPDTLIPAAIVPDIDEIAAQAETMFAGRKEKNPVQLDDEGGRTFLRVLIHLIMHDYPPLLSGALQLLFKHFSQRSEVLQAFKQVQLLVSNQDVDNYKQIKADLDQLRLTVEKSELWVEKSSSYENGEMGENQVKGGEEPIEESNNLSPVQDGTRIPQIDSNKSNNYRIVKEILIRLSKLCIQNKKCRNQHQRLLKNMGAHSVVLDLLQIPYEKLLEAETMRHIFMNNYHLCNEISERVVQHFVHCIETHGRHVEYLRFLQTIVKADGKYVKKCQDMIMTELINGGEDVLIFYNDRASFPILLHMMCSERDRGDESGPLAYHITLVELLAACTEGKNVYTEIKCNSLLPLDDIVRVVTHDDCIPEVKVAYVNFVNHCYVDTEVEMKEIYTSNHIWKLFENFLVDMARVCNTTTDRKHADTSLEKCVTESIMSIVSGFFNSPFSDNSTSLQTHQPVFIQLLQSAFRIYNCTWPNPAQKASVESCIRTLAEVAKNRGIAIPVDLDSQVNTLFMKNHSNMVQRAAMGWRLSARSGPRFKEALGGPAWDYRNIIEKLQDVVASLEQQFSPMMQAEFSVLVDVLYSPELLFPEGSDARIRCGAFMSKLINHTKKLMEKEEKLCIKILQTLREMLEKKDIFVEEGNTLRKILLNRYFKGDYGVGINGHLSGTYSKSAPGGGNFSGQDSDKMGISMSDIQCLLDKEGASELVIDVIVNTKNDRIFSEGILLGIALLEGGNTQTQYSFYQQLHEQKRSEKFFKVLYDRMKAAQKEIRSTVTVNTIDLGNKKRDDDNELMTSGPRMRVRDSSLHLKEGMKGQLTEASSATSKAYCVYRREMDPEIDIMCTGSEGSNAEDKSAEEVTMSPAIAIMQPILRFLQLLCENHNRELQNFLRNQNNKTNYNLVCETLQFLDCICGSTTGGLGLLGLYINEKNVVLVNQTLESLTEYCQGPCHENQTCIATHESNGIDIIIALILNDINPLGKYRMDLVLQLKNNASKLLLAIMESRHDSENAERILFNMRPRELLARHNKLLQQMLKPGSDPDDGDEALKYYANHTAQIEIVRHDRTMEQIVFPVPNICEYLTRESKCRVFTMTERDEQGSKVNDFFQQTEDLYNEMKWQKKIRTYVSPKKKPVRKLRYEAKLGVAEAAALCNKIVFLVSFVGNRGTFTRGYRAVILDMAFLYHVAYVLVCMLGLFVHEFFYSFLLFDLVYREETLLNVIKSVTRNGRSIILTAVLALILVYLFSIIGFLFLKDDFTMEVDRLKNRTPITGSNDVPTMTLTSMMGTCDKGNCSPTIPASNTADEEYEDGIERTCDTLLMCIVTVLNQGLRNGGGVGDVLRRPSKDEPLFAARVVYDLLFYFIVIIIVLNLIFGVIIDTFADLRSEKQKKEEILKTTCFICAQGSPSEIAKQRSKVRYVLESKFPGSVRSGFKGAILGKRKEKNLDWFPRMRAMSLVSNEGDSEQNEIRNLQEKLESTMSLVKQLSGQLAELKEQMTEQRKNKQRLGFLGSNTPHVNHHMPPH</sequence>
<feature type="transmembrane region" description="Helical" evidence="15">
    <location>
        <begin position="2256"/>
        <end position="2279"/>
    </location>
</feature>
<dbReference type="Proteomes" id="UP000010556">
    <property type="component" value="Unassembled WGS sequence"/>
</dbReference>
<evidence type="ECO:0000256" key="2">
    <source>
        <dbReference type="ARBA" id="ARBA00022448"/>
    </source>
</evidence>
<dbReference type="SMART" id="SM00472">
    <property type="entry name" value="MIR"/>
    <property type="match status" value="2"/>
</dbReference>
<dbReference type="EMBL" id="KB103531">
    <property type="protein sequence ID" value="ELK33907.1"/>
    <property type="molecule type" value="Genomic_DNA"/>
</dbReference>
<accession>L5M6F9</accession>
<evidence type="ECO:0000256" key="1">
    <source>
        <dbReference type="ARBA" id="ARBA00004127"/>
    </source>
</evidence>
<keyword evidence="11" id="KW-1071">Ligand-gated ion channel</keyword>
<dbReference type="Gene3D" id="1.10.287.70">
    <property type="match status" value="1"/>
</dbReference>
<dbReference type="InterPro" id="IPR016093">
    <property type="entry name" value="MIR_motif"/>
</dbReference>
<reference evidence="18" key="1">
    <citation type="journal article" date="2013" name="Science">
        <title>Comparative analysis of bat genomes provides insight into the evolution of flight and immunity.</title>
        <authorList>
            <person name="Zhang G."/>
            <person name="Cowled C."/>
            <person name="Shi Z."/>
            <person name="Huang Z."/>
            <person name="Bishop-Lilly K.A."/>
            <person name="Fang X."/>
            <person name="Wynne J.W."/>
            <person name="Xiong Z."/>
            <person name="Baker M.L."/>
            <person name="Zhao W."/>
            <person name="Tachedjian M."/>
            <person name="Zhu Y."/>
            <person name="Zhou P."/>
            <person name="Jiang X."/>
            <person name="Ng J."/>
            <person name="Yang L."/>
            <person name="Wu L."/>
            <person name="Xiao J."/>
            <person name="Feng Y."/>
            <person name="Chen Y."/>
            <person name="Sun X."/>
            <person name="Zhang Y."/>
            <person name="Marsh G.A."/>
            <person name="Crameri G."/>
            <person name="Broder C.C."/>
            <person name="Frey K.G."/>
            <person name="Wang L.F."/>
            <person name="Wang J."/>
        </authorList>
    </citation>
    <scope>NUCLEOTIDE SEQUENCE [LARGE SCALE GENOMIC DNA]</scope>
</reference>
<evidence type="ECO:0000313" key="18">
    <source>
        <dbReference type="Proteomes" id="UP000010556"/>
    </source>
</evidence>
<feature type="domain" description="MIR" evidence="16">
    <location>
        <begin position="114"/>
        <end position="167"/>
    </location>
</feature>
<dbReference type="InterPro" id="IPR036300">
    <property type="entry name" value="MIR_dom_sf"/>
</dbReference>
<keyword evidence="6" id="KW-0677">Repeat</keyword>
<evidence type="ECO:0000256" key="13">
    <source>
        <dbReference type="SAM" id="Coils"/>
    </source>
</evidence>
<dbReference type="PANTHER" id="PTHR45816">
    <property type="entry name" value="MIR DOMAIN-CONTAINING PROTEIN"/>
    <property type="match status" value="1"/>
</dbReference>
<protein>
    <submittedName>
        <fullName evidence="17">Inositol 1,4,5-trisphosphate receptor type 2</fullName>
    </submittedName>
</protein>
<dbReference type="FunFam" id="1.10.287.70:FF:000079">
    <property type="entry name" value="Inositol 1,4,5-trisphosphate receptor type 3"/>
    <property type="match status" value="1"/>
</dbReference>
<keyword evidence="10 17" id="KW-0675">Receptor</keyword>
<proteinExistence type="predicted"/>
<evidence type="ECO:0000256" key="15">
    <source>
        <dbReference type="SAM" id="Phobius"/>
    </source>
</evidence>
<dbReference type="Gene3D" id="2.80.10.50">
    <property type="match status" value="1"/>
</dbReference>
<evidence type="ECO:0000256" key="4">
    <source>
        <dbReference type="ARBA" id="ARBA00022673"/>
    </source>
</evidence>
<keyword evidence="4" id="KW-0107">Calcium channel</keyword>
<feature type="domain" description="MIR" evidence="16">
    <location>
        <begin position="185"/>
        <end position="293"/>
    </location>
</feature>
<keyword evidence="5 15" id="KW-0812">Transmembrane</keyword>
<dbReference type="Pfam" id="PF08709">
    <property type="entry name" value="Ins145_P3_rec"/>
    <property type="match status" value="1"/>
</dbReference>
<dbReference type="InterPro" id="IPR016024">
    <property type="entry name" value="ARM-type_fold"/>
</dbReference>
<keyword evidence="3" id="KW-0109">Calcium transport</keyword>
<keyword evidence="13" id="KW-0175">Coiled coil</keyword>
<evidence type="ECO:0000259" key="16">
    <source>
        <dbReference type="SMART" id="SM00472"/>
    </source>
</evidence>
<dbReference type="SUPFAM" id="SSF100909">
    <property type="entry name" value="IP3 receptor type 1 binding core, domain 2"/>
    <property type="match status" value="2"/>
</dbReference>
<evidence type="ECO:0000256" key="9">
    <source>
        <dbReference type="ARBA" id="ARBA00023136"/>
    </source>
</evidence>
<dbReference type="Pfam" id="PF08454">
    <property type="entry name" value="RIH_assoc"/>
    <property type="match status" value="1"/>
</dbReference>
<comment type="subcellular location">
    <subcellularLocation>
        <location evidence="1">Endomembrane system</location>
        <topology evidence="1">Multi-pass membrane protein</topology>
    </subcellularLocation>
</comment>
<dbReference type="InterPro" id="IPR014821">
    <property type="entry name" value="Ins145_P3_rcpt"/>
</dbReference>
<dbReference type="PANTHER" id="PTHR45816:SF3">
    <property type="entry name" value="INOSITOL 1,4,5-TRISPHOSPHATE RECEPTOR"/>
    <property type="match status" value="1"/>
</dbReference>
<evidence type="ECO:0000256" key="8">
    <source>
        <dbReference type="ARBA" id="ARBA00023065"/>
    </source>
</evidence>
<keyword evidence="18" id="KW-1185">Reference proteome</keyword>
<dbReference type="GO" id="GO:0005262">
    <property type="term" value="F:calcium channel activity"/>
    <property type="evidence" value="ECO:0007669"/>
    <property type="project" value="UniProtKB-KW"/>
</dbReference>
<dbReference type="GO" id="GO:0016020">
    <property type="term" value="C:membrane"/>
    <property type="evidence" value="ECO:0007669"/>
    <property type="project" value="InterPro"/>
</dbReference>
<dbReference type="SUPFAM" id="SSF48371">
    <property type="entry name" value="ARM repeat"/>
    <property type="match status" value="1"/>
</dbReference>
<dbReference type="FunFam" id="1.25.10.30:FF:000001">
    <property type="entry name" value="Inositol 1,4,5-trisphosphate receptor, type 2"/>
    <property type="match status" value="1"/>
</dbReference>
<evidence type="ECO:0000313" key="17">
    <source>
        <dbReference type="EMBL" id="ELK33907.1"/>
    </source>
</evidence>
<dbReference type="SUPFAM" id="SSF82109">
    <property type="entry name" value="MIR domain"/>
    <property type="match status" value="1"/>
</dbReference>
<evidence type="ECO:0000256" key="11">
    <source>
        <dbReference type="ARBA" id="ARBA00023286"/>
    </source>
</evidence>
<feature type="region of interest" description="Disordered" evidence="14">
    <location>
        <begin position="215"/>
        <end position="235"/>
    </location>
</feature>
<name>L5M6F9_MYODS</name>
<keyword evidence="9 15" id="KW-0472">Membrane</keyword>
<feature type="coiled-coil region" evidence="13">
    <location>
        <begin position="2352"/>
        <end position="2400"/>
    </location>
</feature>
<keyword evidence="3" id="KW-0106">Calcium</keyword>
<evidence type="ECO:0000256" key="5">
    <source>
        <dbReference type="ARBA" id="ARBA00022692"/>
    </source>
</evidence>
<evidence type="ECO:0000256" key="12">
    <source>
        <dbReference type="ARBA" id="ARBA00023303"/>
    </source>
</evidence>
<feature type="compositionally biased region" description="Basic and acidic residues" evidence="14">
    <location>
        <begin position="215"/>
        <end position="227"/>
    </location>
</feature>
<feature type="transmembrane region" description="Helical" evidence="15">
    <location>
        <begin position="2080"/>
        <end position="2108"/>
    </location>
</feature>
<dbReference type="Pfam" id="PF00520">
    <property type="entry name" value="Ion_trans"/>
    <property type="match status" value="1"/>
</dbReference>
<keyword evidence="8" id="KW-0406">Ion transport</keyword>
<dbReference type="GO" id="GO:0012505">
    <property type="term" value="C:endomembrane system"/>
    <property type="evidence" value="ECO:0007669"/>
    <property type="project" value="UniProtKB-SubCell"/>
</dbReference>
<dbReference type="InterPro" id="IPR005821">
    <property type="entry name" value="Ion_trans_dom"/>
</dbReference>
<dbReference type="Pfam" id="PF01365">
    <property type="entry name" value="RYDR_ITPR"/>
    <property type="match status" value="2"/>
</dbReference>
<evidence type="ECO:0000256" key="6">
    <source>
        <dbReference type="ARBA" id="ARBA00022737"/>
    </source>
</evidence>
<evidence type="ECO:0000256" key="7">
    <source>
        <dbReference type="ARBA" id="ARBA00022989"/>
    </source>
</evidence>
<dbReference type="InterPro" id="IPR015925">
    <property type="entry name" value="Ryanodine_IP3_receptor"/>
</dbReference>
<feature type="region of interest" description="Disordered" evidence="14">
    <location>
        <begin position="1030"/>
        <end position="1061"/>
    </location>
</feature>